<gene>
    <name evidence="1" type="ORF">H206_05496</name>
</gene>
<comment type="caution">
    <text evidence="1">The sequence shown here is derived from an EMBL/GenBank/DDBJ whole genome shotgun (WGS) entry which is preliminary data.</text>
</comment>
<dbReference type="AlphaFoldDB" id="A0A444J479"/>
<reference evidence="1 2" key="1">
    <citation type="submission" date="2017-01" db="EMBL/GenBank/DDBJ databases">
        <title>The cable genome- insights into the physiology and evolution of filamentous bacteria capable of sulfide oxidation via long distance electron transfer.</title>
        <authorList>
            <person name="Schreiber L."/>
            <person name="Bjerg J.T."/>
            <person name="Boggild A."/>
            <person name="Van De Vossenberg J."/>
            <person name="Meysman F."/>
            <person name="Nielsen L.P."/>
            <person name="Schramm A."/>
            <person name="Kjeldsen K.U."/>
        </authorList>
    </citation>
    <scope>NUCLEOTIDE SEQUENCE [LARGE SCALE GENOMIC DNA]</scope>
    <source>
        <strain evidence="1">MCF</strain>
    </source>
</reference>
<proteinExistence type="predicted"/>
<evidence type="ECO:0000313" key="2">
    <source>
        <dbReference type="Proteomes" id="UP000287853"/>
    </source>
</evidence>
<keyword evidence="2" id="KW-1185">Reference proteome</keyword>
<dbReference type="Proteomes" id="UP000287853">
    <property type="component" value="Unassembled WGS sequence"/>
</dbReference>
<name>A0A444J479_9BACT</name>
<dbReference type="EMBL" id="MTKO01000016">
    <property type="protein sequence ID" value="RWX47886.1"/>
    <property type="molecule type" value="Genomic_DNA"/>
</dbReference>
<sequence>MMLKGWRTRWSREAMSACMMPKPTRRPERPNALEKVRRVTTAGMPSGCRIKERTSIRCSGSTKSI</sequence>
<protein>
    <submittedName>
        <fullName evidence="1">Uncharacterized protein</fullName>
    </submittedName>
</protein>
<accession>A0A444J479</accession>
<evidence type="ECO:0000313" key="1">
    <source>
        <dbReference type="EMBL" id="RWX47886.1"/>
    </source>
</evidence>
<organism evidence="1 2">
    <name type="scientific">Candidatus Electrothrix aarhusensis</name>
    <dbReference type="NCBI Taxonomy" id="1859131"/>
    <lineage>
        <taxon>Bacteria</taxon>
        <taxon>Pseudomonadati</taxon>
        <taxon>Thermodesulfobacteriota</taxon>
        <taxon>Desulfobulbia</taxon>
        <taxon>Desulfobulbales</taxon>
        <taxon>Desulfobulbaceae</taxon>
        <taxon>Candidatus Electrothrix</taxon>
    </lineage>
</organism>